<sequence>MFTRVRRQFRRFFRQARTVNNEPVNRASLAVIILIDLFILFNVFSGLNDIGRWPLAPYQAYPCHSPWTGYRSQTQGDRNYDILRNTMRFPEDPGFSWAADYRRTGDGHLGEVSPICLDYAATADGLNGSENRDILNSIDENQRVIATLEQENQTIRSQYDSTLLEQIAGQPQDQSINQVEASQARATLERNQASLENLRSQQSDLQTQLAQTPASQQFLTLLNNDSQFQQLDRQFQRSSFWYPTVQMLFQGLFLLPLIGLAWAVYRTAERRGYGLVALQSWHLLVIFCIPLVIKVFELLQFGAIARWLSEVAIAMLGGLLFLLNYLYILLVPLVGYGMIKFFQKVVLNPRLQVAGRVQNQKCIRCAKKLHLGDTHCPHCGYHQEVECGHCHQPTYKYLPYCRHCGTSQPLDI</sequence>
<keyword evidence="2" id="KW-0812">Transmembrane</keyword>
<reference evidence="3 4" key="2">
    <citation type="submission" date="2018-06" db="EMBL/GenBank/DDBJ databases">
        <title>Metagenomic assembly of (sub)arctic Cyanobacteria and their associated microbiome from non-axenic cultures.</title>
        <authorList>
            <person name="Baurain D."/>
        </authorList>
    </citation>
    <scope>NUCLEOTIDE SEQUENCE [LARGE SCALE GENOMIC DNA]</scope>
    <source>
        <strain evidence="3">ULC041bin1</strain>
    </source>
</reference>
<keyword evidence="2" id="KW-0472">Membrane</keyword>
<reference evidence="4" key="1">
    <citation type="submission" date="2018-04" db="EMBL/GenBank/DDBJ databases">
        <authorList>
            <person name="Cornet L."/>
        </authorList>
    </citation>
    <scope>NUCLEOTIDE SEQUENCE [LARGE SCALE GENOMIC DNA]</scope>
</reference>
<evidence type="ECO:0000313" key="4">
    <source>
        <dbReference type="Proteomes" id="UP000249081"/>
    </source>
</evidence>
<protein>
    <recommendedName>
        <fullName evidence="5">Zinc ribbon domain-containing protein</fullName>
    </recommendedName>
</protein>
<keyword evidence="1" id="KW-0175">Coiled coil</keyword>
<name>A0A2W4VRC4_9CYAN</name>
<proteinExistence type="predicted"/>
<feature type="transmembrane region" description="Helical" evidence="2">
    <location>
        <begin position="272"/>
        <end position="293"/>
    </location>
</feature>
<evidence type="ECO:0000313" key="3">
    <source>
        <dbReference type="EMBL" id="PZO33987.1"/>
    </source>
</evidence>
<accession>A0A2W4VRC4</accession>
<feature type="transmembrane region" description="Helical" evidence="2">
    <location>
        <begin position="240"/>
        <end position="265"/>
    </location>
</feature>
<comment type="caution">
    <text evidence="3">The sequence shown here is derived from an EMBL/GenBank/DDBJ whole genome shotgun (WGS) entry which is preliminary data.</text>
</comment>
<evidence type="ECO:0000256" key="2">
    <source>
        <dbReference type="SAM" id="Phobius"/>
    </source>
</evidence>
<evidence type="ECO:0008006" key="5">
    <source>
        <dbReference type="Google" id="ProtNLM"/>
    </source>
</evidence>
<feature type="coiled-coil region" evidence="1">
    <location>
        <begin position="131"/>
        <end position="208"/>
    </location>
</feature>
<feature type="transmembrane region" description="Helical" evidence="2">
    <location>
        <begin position="27"/>
        <end position="47"/>
    </location>
</feature>
<dbReference type="EMBL" id="QBMN01000226">
    <property type="protein sequence ID" value="PZO33987.1"/>
    <property type="molecule type" value="Genomic_DNA"/>
</dbReference>
<dbReference type="AlphaFoldDB" id="A0A2W4VRC4"/>
<feature type="transmembrane region" description="Helical" evidence="2">
    <location>
        <begin position="313"/>
        <end position="334"/>
    </location>
</feature>
<organism evidence="3 4">
    <name type="scientific">Shackletoniella antarctica</name>
    <dbReference type="NCBI Taxonomy" id="268115"/>
    <lineage>
        <taxon>Bacteria</taxon>
        <taxon>Bacillati</taxon>
        <taxon>Cyanobacteriota</taxon>
        <taxon>Cyanophyceae</taxon>
        <taxon>Oculatellales</taxon>
        <taxon>Oculatellaceae</taxon>
        <taxon>Shackletoniella</taxon>
    </lineage>
</organism>
<dbReference type="Proteomes" id="UP000249081">
    <property type="component" value="Unassembled WGS sequence"/>
</dbReference>
<keyword evidence="2" id="KW-1133">Transmembrane helix</keyword>
<evidence type="ECO:0000256" key="1">
    <source>
        <dbReference type="SAM" id="Coils"/>
    </source>
</evidence>
<gene>
    <name evidence="3" type="ORF">DCF17_21130</name>
</gene>